<feature type="binding site" evidence="13">
    <location>
        <position position="96"/>
    </location>
    <ligand>
        <name>substrate</name>
    </ligand>
</feature>
<keyword evidence="11 13" id="KW-0520">NAD</keyword>
<feature type="domain" description="Isopropylmalate dehydrogenase-like" evidence="15">
    <location>
        <begin position="4"/>
        <end position="349"/>
    </location>
</feature>
<comment type="cofactor">
    <cofactor evidence="13 14">
        <name>Mg(2+)</name>
        <dbReference type="ChEBI" id="CHEBI:18420"/>
    </cofactor>
    <cofactor evidence="13 14">
        <name>Mn(2+)</name>
        <dbReference type="ChEBI" id="CHEBI:29035"/>
    </cofactor>
    <text evidence="13 14">Binds 1 Mg(2+) or Mn(2+) ion per subunit.</text>
</comment>
<dbReference type="Proteomes" id="UP001596505">
    <property type="component" value="Unassembled WGS sequence"/>
</dbReference>
<evidence type="ECO:0000256" key="4">
    <source>
        <dbReference type="ARBA" id="ARBA00008319"/>
    </source>
</evidence>
<dbReference type="PANTHER" id="PTHR42979">
    <property type="entry name" value="3-ISOPROPYLMALATE DEHYDROGENASE"/>
    <property type="match status" value="1"/>
</dbReference>
<dbReference type="HAMAP" id="MF_01033">
    <property type="entry name" value="LeuB_type1"/>
    <property type="match status" value="1"/>
</dbReference>
<feature type="site" description="Important for catalysis" evidence="13">
    <location>
        <position position="141"/>
    </location>
</feature>
<evidence type="ECO:0000259" key="15">
    <source>
        <dbReference type="SMART" id="SM01329"/>
    </source>
</evidence>
<evidence type="ECO:0000256" key="10">
    <source>
        <dbReference type="ARBA" id="ARBA00023002"/>
    </source>
</evidence>
<dbReference type="Pfam" id="PF00180">
    <property type="entry name" value="Iso_dh"/>
    <property type="match status" value="1"/>
</dbReference>
<accession>A0ABW2Q4Q6</accession>
<feature type="binding site" evidence="13">
    <location>
        <position position="221"/>
    </location>
    <ligand>
        <name>substrate</name>
    </ligand>
</feature>
<evidence type="ECO:0000256" key="1">
    <source>
        <dbReference type="ARBA" id="ARBA00000624"/>
    </source>
</evidence>
<feature type="binding site" evidence="13">
    <location>
        <position position="106"/>
    </location>
    <ligand>
        <name>substrate</name>
    </ligand>
</feature>
<comment type="similarity">
    <text evidence="4 13">Belongs to the isocitrate and isopropylmalate dehydrogenases family. LeuB type 1 subfamily.</text>
</comment>
<comment type="catalytic activity">
    <reaction evidence="1 13 14">
        <text>(2R,3S)-3-isopropylmalate + NAD(+) = 4-methyl-2-oxopentanoate + CO2 + NADH</text>
        <dbReference type="Rhea" id="RHEA:32271"/>
        <dbReference type="ChEBI" id="CHEBI:16526"/>
        <dbReference type="ChEBI" id="CHEBI:17865"/>
        <dbReference type="ChEBI" id="CHEBI:35121"/>
        <dbReference type="ChEBI" id="CHEBI:57540"/>
        <dbReference type="ChEBI" id="CHEBI:57945"/>
        <dbReference type="EC" id="1.1.1.85"/>
    </reaction>
</comment>
<evidence type="ECO:0000256" key="2">
    <source>
        <dbReference type="ARBA" id="ARBA00001936"/>
    </source>
</evidence>
<reference evidence="17" key="1">
    <citation type="journal article" date="2019" name="Int. J. Syst. Evol. Microbiol.">
        <title>The Global Catalogue of Microorganisms (GCM) 10K type strain sequencing project: providing services to taxonomists for standard genome sequencing and annotation.</title>
        <authorList>
            <consortium name="The Broad Institute Genomics Platform"/>
            <consortium name="The Broad Institute Genome Sequencing Center for Infectious Disease"/>
            <person name="Wu L."/>
            <person name="Ma J."/>
        </authorList>
    </citation>
    <scope>NUCLEOTIDE SEQUENCE [LARGE SCALE GENOMIC DNA]</scope>
    <source>
        <strain evidence="17">CGMCC 1.16305</strain>
    </source>
</reference>
<dbReference type="NCBIfam" id="TIGR00169">
    <property type="entry name" value="leuB"/>
    <property type="match status" value="1"/>
</dbReference>
<evidence type="ECO:0000256" key="5">
    <source>
        <dbReference type="ARBA" id="ARBA00011738"/>
    </source>
</evidence>
<evidence type="ECO:0000313" key="16">
    <source>
        <dbReference type="EMBL" id="MFC7394456.1"/>
    </source>
</evidence>
<proteinExistence type="inferred from homology"/>
<keyword evidence="13" id="KW-0963">Cytoplasm</keyword>
<keyword evidence="9 13" id="KW-0460">Magnesium</keyword>
<feature type="binding site" evidence="13">
    <location>
        <position position="134"/>
    </location>
    <ligand>
        <name>substrate</name>
    </ligand>
</feature>
<keyword evidence="6 13" id="KW-0432">Leucine biosynthesis</keyword>
<evidence type="ECO:0000256" key="13">
    <source>
        <dbReference type="HAMAP-Rule" id="MF_01033"/>
    </source>
</evidence>
<comment type="function">
    <text evidence="13 14">Catalyzes the oxidation of 3-carboxy-2-hydroxy-4-methylpentanoate (3-isopropylmalate) to 3-carboxy-4-methyl-2-oxopentanoate. The product decarboxylates to 4-methyl-2 oxopentanoate.</text>
</comment>
<evidence type="ECO:0000256" key="3">
    <source>
        <dbReference type="ARBA" id="ARBA00004762"/>
    </source>
</evidence>
<name>A0ABW2Q4Q6_9BACL</name>
<dbReference type="RefSeq" id="WP_380967835.1">
    <property type="nucleotide sequence ID" value="NZ_JBHTCO010000020.1"/>
</dbReference>
<evidence type="ECO:0000256" key="9">
    <source>
        <dbReference type="ARBA" id="ARBA00022842"/>
    </source>
</evidence>
<evidence type="ECO:0000256" key="7">
    <source>
        <dbReference type="ARBA" id="ARBA00022605"/>
    </source>
</evidence>
<comment type="pathway">
    <text evidence="3 13 14">Amino-acid biosynthesis; L-leucine biosynthesis; L-leucine from 3-methyl-2-oxobutanoate: step 3/4.</text>
</comment>
<keyword evidence="17" id="KW-1185">Reference proteome</keyword>
<feature type="binding site" evidence="13">
    <location>
        <begin position="76"/>
        <end position="89"/>
    </location>
    <ligand>
        <name>NAD(+)</name>
        <dbReference type="ChEBI" id="CHEBI:57540"/>
    </ligand>
</feature>
<dbReference type="GO" id="GO:0003862">
    <property type="term" value="F:3-isopropylmalate dehydrogenase activity"/>
    <property type="evidence" value="ECO:0007669"/>
    <property type="project" value="UniProtKB-EC"/>
</dbReference>
<feature type="site" description="Important for catalysis" evidence="13">
    <location>
        <position position="189"/>
    </location>
</feature>
<keyword evidence="13" id="KW-0464">Manganese</keyword>
<feature type="binding site" evidence="13">
    <location>
        <position position="245"/>
    </location>
    <ligand>
        <name>Mg(2+)</name>
        <dbReference type="ChEBI" id="CHEBI:18420"/>
    </ligand>
</feature>
<feature type="binding site" evidence="13">
    <location>
        <begin position="279"/>
        <end position="291"/>
    </location>
    <ligand>
        <name>NAD(+)</name>
        <dbReference type="ChEBI" id="CHEBI:57540"/>
    </ligand>
</feature>
<comment type="subcellular location">
    <subcellularLocation>
        <location evidence="13">Cytoplasm</location>
    </subcellularLocation>
</comment>
<dbReference type="Gene3D" id="3.40.718.10">
    <property type="entry name" value="Isopropylmalate Dehydrogenase"/>
    <property type="match status" value="1"/>
</dbReference>
<dbReference type="SUPFAM" id="SSF53659">
    <property type="entry name" value="Isocitrate/Isopropylmalate dehydrogenase-like"/>
    <property type="match status" value="1"/>
</dbReference>
<evidence type="ECO:0000256" key="14">
    <source>
        <dbReference type="RuleBase" id="RU004445"/>
    </source>
</evidence>
<evidence type="ECO:0000256" key="12">
    <source>
        <dbReference type="ARBA" id="ARBA00023304"/>
    </source>
</evidence>
<feature type="binding site" evidence="13">
    <location>
        <position position="221"/>
    </location>
    <ligand>
        <name>Mg(2+)</name>
        <dbReference type="ChEBI" id="CHEBI:18420"/>
    </ligand>
</feature>
<dbReference type="InterPro" id="IPR019818">
    <property type="entry name" value="IsoCit/isopropylmalate_DH_CS"/>
</dbReference>
<evidence type="ECO:0000256" key="8">
    <source>
        <dbReference type="ARBA" id="ARBA00022723"/>
    </source>
</evidence>
<dbReference type="EC" id="1.1.1.85" evidence="13"/>
<sequence length="367" mass="40089">MKKRIAVLPGDGIGREVMEGAVRILKAVADCFDHEFEFTEGLIGGAAIDAKGNPLPPETLEICRESDAILLGAVGGPKWSDVPTDIRPEKGLLGLRKEMGLFANLRPVTAYQQLVNASPLKREVIENVDLMIVRELTGGIYFGKSERRGENNDVAVDTLQYDVHEIERIVEKAFQLASVRRKKLTSVDKANVLESSRMWREIVDKVSVNYPDVQVEHMLVDSTAMKLIHQPGDFDVVVTENMFGDILSDEASMIAGSLGMLPSASLRSDSVGLYEPVHGSAPDIAGENKANPLAMILSAAMMLKYSFDLEKESRAVEAAVTEVLNDGYYTSDVGVSGKCIGTKEMIDKVMDKLNENHAISGILSCYV</sequence>
<evidence type="ECO:0000256" key="11">
    <source>
        <dbReference type="ARBA" id="ARBA00023027"/>
    </source>
</evidence>
<evidence type="ECO:0000313" key="17">
    <source>
        <dbReference type="Proteomes" id="UP001596505"/>
    </source>
</evidence>
<keyword evidence="7 13" id="KW-0028">Amino-acid biosynthesis</keyword>
<gene>
    <name evidence="13 16" type="primary">leuB</name>
    <name evidence="16" type="ORF">ACFQRG_15975</name>
</gene>
<protein>
    <recommendedName>
        <fullName evidence="13">3-isopropylmalate dehydrogenase</fullName>
        <ecNumber evidence="13">1.1.1.85</ecNumber>
    </recommendedName>
    <alternativeName>
        <fullName evidence="13">3-IPM-DH</fullName>
    </alternativeName>
    <alternativeName>
        <fullName evidence="13">Beta-IPM dehydrogenase</fullName>
        <shortName evidence="13">IMDH</shortName>
    </alternativeName>
</protein>
<keyword evidence="12 13" id="KW-0100">Branched-chain amino acid biosynthesis</keyword>
<dbReference type="EMBL" id="JBHTCO010000020">
    <property type="protein sequence ID" value="MFC7394456.1"/>
    <property type="molecule type" value="Genomic_DNA"/>
</dbReference>
<comment type="cofactor">
    <cofactor evidence="2">
        <name>Mn(2+)</name>
        <dbReference type="ChEBI" id="CHEBI:29035"/>
    </cofactor>
</comment>
<dbReference type="PANTHER" id="PTHR42979:SF1">
    <property type="entry name" value="3-ISOPROPYLMALATE DEHYDROGENASE"/>
    <property type="match status" value="1"/>
</dbReference>
<dbReference type="InterPro" id="IPR024084">
    <property type="entry name" value="IsoPropMal-DH-like_dom"/>
</dbReference>
<organism evidence="16 17">
    <name type="scientific">Scopulibacillus cellulosilyticus</name>
    <dbReference type="NCBI Taxonomy" id="2665665"/>
    <lineage>
        <taxon>Bacteria</taxon>
        <taxon>Bacillati</taxon>
        <taxon>Bacillota</taxon>
        <taxon>Bacilli</taxon>
        <taxon>Bacillales</taxon>
        <taxon>Sporolactobacillaceae</taxon>
        <taxon>Scopulibacillus</taxon>
    </lineage>
</organism>
<dbReference type="InterPro" id="IPR004429">
    <property type="entry name" value="Isopropylmalate_DH"/>
</dbReference>
<evidence type="ECO:0000256" key="6">
    <source>
        <dbReference type="ARBA" id="ARBA00022430"/>
    </source>
</evidence>
<keyword evidence="8 13" id="KW-0479">Metal-binding</keyword>
<comment type="caution">
    <text evidence="16">The sequence shown here is derived from an EMBL/GenBank/DDBJ whole genome shotgun (WGS) entry which is preliminary data.</text>
</comment>
<dbReference type="PROSITE" id="PS00470">
    <property type="entry name" value="IDH_IMDH"/>
    <property type="match status" value="1"/>
</dbReference>
<comment type="subunit">
    <text evidence="5 13 14">Homodimer.</text>
</comment>
<keyword evidence="10 13" id="KW-0560">Oxidoreductase</keyword>
<feature type="binding site" evidence="13">
    <location>
        <position position="249"/>
    </location>
    <ligand>
        <name>Mg(2+)</name>
        <dbReference type="ChEBI" id="CHEBI:18420"/>
    </ligand>
</feature>
<dbReference type="SMART" id="SM01329">
    <property type="entry name" value="Iso_dh"/>
    <property type="match status" value="1"/>
</dbReference>